<dbReference type="PANTHER" id="PTHR46797">
    <property type="entry name" value="HTH-TYPE TRANSCRIPTIONAL REGULATOR"/>
    <property type="match status" value="1"/>
</dbReference>
<dbReference type="InterPro" id="IPR014710">
    <property type="entry name" value="RmlC-like_jellyroll"/>
</dbReference>
<evidence type="ECO:0000256" key="1">
    <source>
        <dbReference type="ARBA" id="ARBA00023125"/>
    </source>
</evidence>
<dbReference type="Gene3D" id="2.60.120.10">
    <property type="entry name" value="Jelly Rolls"/>
    <property type="match status" value="1"/>
</dbReference>
<dbReference type="SMART" id="SM00530">
    <property type="entry name" value="HTH_XRE"/>
    <property type="match status" value="1"/>
</dbReference>
<dbReference type="SUPFAM" id="SSF51182">
    <property type="entry name" value="RmlC-like cupins"/>
    <property type="match status" value="1"/>
</dbReference>
<dbReference type="Proteomes" id="UP001264340">
    <property type="component" value="Unassembled WGS sequence"/>
</dbReference>
<name>A0ABU1LV08_9BURK</name>
<dbReference type="Pfam" id="PF01381">
    <property type="entry name" value="HTH_3"/>
    <property type="match status" value="1"/>
</dbReference>
<dbReference type="Pfam" id="PF07883">
    <property type="entry name" value="Cupin_2"/>
    <property type="match status" value="1"/>
</dbReference>
<dbReference type="CDD" id="cd00093">
    <property type="entry name" value="HTH_XRE"/>
    <property type="match status" value="1"/>
</dbReference>
<dbReference type="RefSeq" id="WP_310122563.1">
    <property type="nucleotide sequence ID" value="NZ_JAVDQV010000004.1"/>
</dbReference>
<proteinExistence type="predicted"/>
<gene>
    <name evidence="3" type="ORF">J2804_003767</name>
</gene>
<dbReference type="EMBL" id="JAVDRP010000006">
    <property type="protein sequence ID" value="MDR6410345.1"/>
    <property type="molecule type" value="Genomic_DNA"/>
</dbReference>
<dbReference type="InterPro" id="IPR001387">
    <property type="entry name" value="Cro/C1-type_HTH"/>
</dbReference>
<keyword evidence="1" id="KW-0238">DNA-binding</keyword>
<organism evidence="3 4">
    <name type="scientific">Paraburkholderia terricola</name>
    <dbReference type="NCBI Taxonomy" id="169427"/>
    <lineage>
        <taxon>Bacteria</taxon>
        <taxon>Pseudomonadati</taxon>
        <taxon>Pseudomonadota</taxon>
        <taxon>Betaproteobacteria</taxon>
        <taxon>Burkholderiales</taxon>
        <taxon>Burkholderiaceae</taxon>
        <taxon>Paraburkholderia</taxon>
    </lineage>
</organism>
<dbReference type="InterPro" id="IPR011051">
    <property type="entry name" value="RmlC_Cupin_sf"/>
</dbReference>
<feature type="domain" description="HTH cro/C1-type" evidence="2">
    <location>
        <begin position="30"/>
        <end position="84"/>
    </location>
</feature>
<evidence type="ECO:0000259" key="2">
    <source>
        <dbReference type="PROSITE" id="PS50943"/>
    </source>
</evidence>
<sequence length="202" mass="21557">MTVGMRVPILHTDVSPASTQQDKKVIGERLKELRTARGMSLRQLAALADVSPTLLSQIERSVTDPSLETMRRLAGVFGASVASLFADTAAPSVWISRPGERSMLTAPKGRVSYERLTAGNGQLEVLRAVLLPGEVSADEPRGHASTECVYVISGELTAQIDGVGYPIAAGESISFDSRLPHRYCNSSSTPTEIILSVTPPNP</sequence>
<dbReference type="Gene3D" id="1.10.260.40">
    <property type="entry name" value="lambda repressor-like DNA-binding domains"/>
    <property type="match status" value="1"/>
</dbReference>
<keyword evidence="4" id="KW-1185">Reference proteome</keyword>
<accession>A0ABU1LV08</accession>
<reference evidence="3 4" key="1">
    <citation type="submission" date="2023-07" db="EMBL/GenBank/DDBJ databases">
        <title>Sorghum-associated microbial communities from plants grown in Nebraska, USA.</title>
        <authorList>
            <person name="Schachtman D."/>
        </authorList>
    </citation>
    <scope>NUCLEOTIDE SEQUENCE [LARGE SCALE GENOMIC DNA]</scope>
    <source>
        <strain evidence="3 4">DS1316</strain>
    </source>
</reference>
<protein>
    <submittedName>
        <fullName evidence="3">Transcriptional regulator with XRE-family HTH domain</fullName>
    </submittedName>
</protein>
<dbReference type="PROSITE" id="PS50943">
    <property type="entry name" value="HTH_CROC1"/>
    <property type="match status" value="1"/>
</dbReference>
<dbReference type="InterPro" id="IPR010982">
    <property type="entry name" value="Lambda_DNA-bd_dom_sf"/>
</dbReference>
<dbReference type="CDD" id="cd02209">
    <property type="entry name" value="cupin_XRE_C"/>
    <property type="match status" value="1"/>
</dbReference>
<comment type="caution">
    <text evidence="3">The sequence shown here is derived from an EMBL/GenBank/DDBJ whole genome shotgun (WGS) entry which is preliminary data.</text>
</comment>
<dbReference type="SUPFAM" id="SSF47413">
    <property type="entry name" value="lambda repressor-like DNA-binding domains"/>
    <property type="match status" value="1"/>
</dbReference>
<evidence type="ECO:0000313" key="3">
    <source>
        <dbReference type="EMBL" id="MDR6410345.1"/>
    </source>
</evidence>
<dbReference type="InterPro" id="IPR050807">
    <property type="entry name" value="TransReg_Diox_bact_type"/>
</dbReference>
<dbReference type="InterPro" id="IPR013096">
    <property type="entry name" value="Cupin_2"/>
</dbReference>
<evidence type="ECO:0000313" key="4">
    <source>
        <dbReference type="Proteomes" id="UP001264340"/>
    </source>
</evidence>
<dbReference type="PANTHER" id="PTHR46797:SF1">
    <property type="entry name" value="METHYLPHOSPHONATE SYNTHASE"/>
    <property type="match status" value="1"/>
</dbReference>